<dbReference type="EMBL" id="FXTT01000001">
    <property type="protein sequence ID" value="SMP00979.1"/>
    <property type="molecule type" value="Genomic_DNA"/>
</dbReference>
<reference evidence="2 3" key="1">
    <citation type="submission" date="2017-05" db="EMBL/GenBank/DDBJ databases">
        <authorList>
            <person name="Varghese N."/>
            <person name="Submissions S."/>
        </authorList>
    </citation>
    <scope>NUCLEOTIDE SEQUENCE [LARGE SCALE GENOMIC DNA]</scope>
    <source>
        <strain evidence="2 3">DSM 15949</strain>
    </source>
</reference>
<evidence type="ECO:0000313" key="3">
    <source>
        <dbReference type="Proteomes" id="UP001157914"/>
    </source>
</evidence>
<name>A0ABY1N5T0_9HYPH</name>
<dbReference type="RefSeq" id="WP_283404347.1">
    <property type="nucleotide sequence ID" value="NZ_BAAAEA010000001.1"/>
</dbReference>
<evidence type="ECO:0000259" key="1">
    <source>
        <dbReference type="Pfam" id="PF20057"/>
    </source>
</evidence>
<proteinExistence type="predicted"/>
<protein>
    <recommendedName>
        <fullName evidence="1">DUF6456 domain-containing protein</fullName>
    </recommendedName>
</protein>
<evidence type="ECO:0000313" key="2">
    <source>
        <dbReference type="EMBL" id="SMP00979.1"/>
    </source>
</evidence>
<dbReference type="Pfam" id="PF20057">
    <property type="entry name" value="DUF6456"/>
    <property type="match status" value="1"/>
</dbReference>
<sequence>MSWAVGTGKADRKQRLRFLKALCKPNTLLKRDSCKSGWTCEQASGESALWFEEQLVRSALAAGLVQQTHDGGLAGTAAARFALKRCLSGGDGFQDQHRSFAKAGQKPVKNGLEGPIKVNQRESPLARYAARKDKSGRPLLEPEQVRAGERLREDYTFAQLTPSLSRGWQTERISGSGPQAGSADMTTDVIAARARVQRILSSMEPVLASVAVDVCCHLKGLEVVEAERDWPSRSARLLLQVALSSLATRYGERVQGPPGKG</sequence>
<dbReference type="Proteomes" id="UP001157914">
    <property type="component" value="Unassembled WGS sequence"/>
</dbReference>
<dbReference type="InterPro" id="IPR045599">
    <property type="entry name" value="DUF6456"/>
</dbReference>
<accession>A0ABY1N5T0</accession>
<gene>
    <name evidence="2" type="ORF">SAMN06265374_0294</name>
</gene>
<comment type="caution">
    <text evidence="2">The sequence shown here is derived from an EMBL/GenBank/DDBJ whole genome shotgun (WGS) entry which is preliminary data.</text>
</comment>
<keyword evidence="3" id="KW-1185">Reference proteome</keyword>
<feature type="domain" description="DUF6456" evidence="1">
    <location>
        <begin position="117"/>
        <end position="251"/>
    </location>
</feature>
<organism evidence="2 3">
    <name type="scientific">Roseibium denhamense</name>
    <dbReference type="NCBI Taxonomy" id="76305"/>
    <lineage>
        <taxon>Bacteria</taxon>
        <taxon>Pseudomonadati</taxon>
        <taxon>Pseudomonadota</taxon>
        <taxon>Alphaproteobacteria</taxon>
        <taxon>Hyphomicrobiales</taxon>
        <taxon>Stappiaceae</taxon>
        <taxon>Roseibium</taxon>
    </lineage>
</organism>